<proteinExistence type="predicted"/>
<evidence type="ECO:0000313" key="3">
    <source>
        <dbReference type="Proteomes" id="UP000235347"/>
    </source>
</evidence>
<dbReference type="Gene3D" id="1.20.120.1490">
    <property type="match status" value="1"/>
</dbReference>
<evidence type="ECO:0000313" key="2">
    <source>
        <dbReference type="EMBL" id="PMS27206.1"/>
    </source>
</evidence>
<organism evidence="2 3">
    <name type="scientific">Trinickia soli</name>
    <dbReference type="NCBI Taxonomy" id="380675"/>
    <lineage>
        <taxon>Bacteria</taxon>
        <taxon>Pseudomonadati</taxon>
        <taxon>Pseudomonadota</taxon>
        <taxon>Betaproteobacteria</taxon>
        <taxon>Burkholderiales</taxon>
        <taxon>Burkholderiaceae</taxon>
        <taxon>Trinickia</taxon>
    </lineage>
</organism>
<accession>A0A2N7WCR5</accession>
<dbReference type="AlphaFoldDB" id="A0A2N7WCR5"/>
<evidence type="ECO:0000256" key="1">
    <source>
        <dbReference type="SAM" id="MobiDB-lite"/>
    </source>
</evidence>
<dbReference type="Proteomes" id="UP000235347">
    <property type="component" value="Unassembled WGS sequence"/>
</dbReference>
<feature type="compositionally biased region" description="Polar residues" evidence="1">
    <location>
        <begin position="163"/>
        <end position="172"/>
    </location>
</feature>
<keyword evidence="3" id="KW-1185">Reference proteome</keyword>
<protein>
    <recommendedName>
        <fullName evidence="4">Periplasmic heavy metal sensor</fullName>
    </recommendedName>
</protein>
<dbReference type="InterPro" id="IPR025961">
    <property type="entry name" value="Metal_resist"/>
</dbReference>
<gene>
    <name evidence="2" type="ORF">C0Z19_05535</name>
</gene>
<dbReference type="Pfam" id="PF13801">
    <property type="entry name" value="Metal_resist"/>
    <property type="match status" value="1"/>
</dbReference>
<dbReference type="EMBL" id="PNYB01000003">
    <property type="protein sequence ID" value="PMS27206.1"/>
    <property type="molecule type" value="Genomic_DNA"/>
</dbReference>
<feature type="region of interest" description="Disordered" evidence="1">
    <location>
        <begin position="142"/>
        <end position="172"/>
    </location>
</feature>
<feature type="compositionally biased region" description="Basic and acidic residues" evidence="1">
    <location>
        <begin position="151"/>
        <end position="162"/>
    </location>
</feature>
<comment type="caution">
    <text evidence="2">The sequence shown here is derived from an EMBL/GenBank/DDBJ whole genome shotgun (WGS) entry which is preliminary data.</text>
</comment>
<sequence>MTTRAIKALCIGSLALNIFLLGAIAGGAYRWFSARHDSPAAVAAAGAPPALRYAAQALSPERQRQFQDALRQARREARPLAQQAREGRREVLRLVAAPQFDRSALDTALENTRAADRRVRERVEAAVAAFVQTLTPAERATFAQGLRLRGQWREPLAKRPREPSQTSDANGQ</sequence>
<evidence type="ECO:0008006" key="4">
    <source>
        <dbReference type="Google" id="ProtNLM"/>
    </source>
</evidence>
<dbReference type="RefSeq" id="WP_102608778.1">
    <property type="nucleotide sequence ID" value="NZ_CADIKD010000001.1"/>
</dbReference>
<reference evidence="2 3" key="1">
    <citation type="submission" date="2018-01" db="EMBL/GenBank/DDBJ databases">
        <title>Whole genome analyses suggest that Burkholderia sensu lato contains two further novel genera in the rhizoxinica-symbiotica group Mycetohabitans gen. nov., and Trinickia gen. nov.: implications for the evolution of diazotrophy and nodulation in the Burkholderiaceae.</title>
        <authorList>
            <person name="Estrada-de los Santos P."/>
            <person name="Palmer M."/>
            <person name="Chavez-Ramirez B."/>
            <person name="Beukes C."/>
            <person name="Steenkamp E.T."/>
            <person name="Hirsch A.M."/>
            <person name="Manyaka P."/>
            <person name="Maluk M."/>
            <person name="Lafos M."/>
            <person name="Crook M."/>
            <person name="Gross E."/>
            <person name="Simon M.F."/>
            <person name="Bueno dos Reis Junior F."/>
            <person name="Poole P.S."/>
            <person name="Venter S.N."/>
            <person name="James E.K."/>
        </authorList>
    </citation>
    <scope>NUCLEOTIDE SEQUENCE [LARGE SCALE GENOMIC DNA]</scope>
    <source>
        <strain evidence="2 3">GP25-8</strain>
    </source>
</reference>
<name>A0A2N7WCR5_9BURK</name>